<dbReference type="Gene3D" id="3.30.470.20">
    <property type="entry name" value="ATP-grasp fold, B domain"/>
    <property type="match status" value="1"/>
</dbReference>
<dbReference type="PROSITE" id="PS50975">
    <property type="entry name" value="ATP_GRASP"/>
    <property type="match status" value="1"/>
</dbReference>
<keyword evidence="4 11" id="KW-0436">Ligase</keyword>
<comment type="subcellular location">
    <subcellularLocation>
        <location evidence="1">Cytoplasm</location>
    </subcellularLocation>
</comment>
<dbReference type="Pfam" id="PF01820">
    <property type="entry name" value="Dala_Dala_lig_N"/>
    <property type="match status" value="1"/>
</dbReference>
<dbReference type="PANTHER" id="PTHR23132">
    <property type="entry name" value="D-ALANINE--D-ALANINE LIGASE"/>
    <property type="match status" value="1"/>
</dbReference>
<dbReference type="PIRSF" id="PIRSF039102">
    <property type="entry name" value="Ddl/VanB"/>
    <property type="match status" value="1"/>
</dbReference>
<evidence type="ECO:0000256" key="7">
    <source>
        <dbReference type="ARBA" id="ARBA00022960"/>
    </source>
</evidence>
<evidence type="ECO:0000256" key="2">
    <source>
        <dbReference type="ARBA" id="ARBA00010871"/>
    </source>
</evidence>
<keyword evidence="9" id="KW-0961">Cell wall biogenesis/degradation</keyword>
<evidence type="ECO:0000259" key="10">
    <source>
        <dbReference type="PROSITE" id="PS50975"/>
    </source>
</evidence>
<reference evidence="11" key="1">
    <citation type="submission" date="2019-03" db="EMBL/GenBank/DDBJ databases">
        <title>Single cell metagenomics reveals metabolic interactions within the superorganism composed of flagellate Streblomastix strix and complex community of Bacteroidetes bacteria on its surface.</title>
        <authorList>
            <person name="Treitli S.C."/>
            <person name="Kolisko M."/>
            <person name="Husnik F."/>
            <person name="Keeling P."/>
            <person name="Hampl V."/>
        </authorList>
    </citation>
    <scope>NUCLEOTIDE SEQUENCE</scope>
    <source>
        <strain evidence="11">STM</strain>
    </source>
</reference>
<protein>
    <submittedName>
        <fullName evidence="11">D-alanine--D-alanine ligase A</fullName>
        <ecNumber evidence="11">6.3.2.4</ecNumber>
    </submittedName>
</protein>
<evidence type="ECO:0000256" key="5">
    <source>
        <dbReference type="ARBA" id="ARBA00022741"/>
    </source>
</evidence>
<evidence type="ECO:0000256" key="6">
    <source>
        <dbReference type="ARBA" id="ARBA00022840"/>
    </source>
</evidence>
<dbReference type="EMBL" id="SNRY01000185">
    <property type="protein sequence ID" value="KAA6345118.1"/>
    <property type="molecule type" value="Genomic_DNA"/>
</dbReference>
<dbReference type="NCBIfam" id="TIGR01205">
    <property type="entry name" value="D_ala_D_alaTIGR"/>
    <property type="match status" value="1"/>
</dbReference>
<dbReference type="PROSITE" id="PS00843">
    <property type="entry name" value="DALA_DALA_LIGASE_1"/>
    <property type="match status" value="1"/>
</dbReference>
<dbReference type="SUPFAM" id="SSF56059">
    <property type="entry name" value="Glutathione synthetase ATP-binding domain-like"/>
    <property type="match status" value="1"/>
</dbReference>
<comment type="similarity">
    <text evidence="2">Belongs to the D-alanine--D-alanine ligase family.</text>
</comment>
<dbReference type="InterPro" id="IPR000291">
    <property type="entry name" value="D-Ala_lig_Van_CS"/>
</dbReference>
<dbReference type="EC" id="6.3.2.4" evidence="11"/>
<keyword evidence="7" id="KW-0133">Cell shape</keyword>
<dbReference type="InterPro" id="IPR011127">
    <property type="entry name" value="Dala_Dala_lig_N"/>
</dbReference>
<dbReference type="AlphaFoldDB" id="A0A5J4SGT5"/>
<dbReference type="InterPro" id="IPR013815">
    <property type="entry name" value="ATP_grasp_subdomain_1"/>
</dbReference>
<dbReference type="HAMAP" id="MF_00047">
    <property type="entry name" value="Dala_Dala_lig"/>
    <property type="match status" value="1"/>
</dbReference>
<keyword evidence="8" id="KW-0573">Peptidoglycan synthesis</keyword>
<dbReference type="InterPro" id="IPR016185">
    <property type="entry name" value="PreATP-grasp_dom_sf"/>
</dbReference>
<organism evidence="11">
    <name type="scientific">termite gut metagenome</name>
    <dbReference type="NCBI Taxonomy" id="433724"/>
    <lineage>
        <taxon>unclassified sequences</taxon>
        <taxon>metagenomes</taxon>
        <taxon>organismal metagenomes</taxon>
    </lineage>
</organism>
<dbReference type="GO" id="GO:0008360">
    <property type="term" value="P:regulation of cell shape"/>
    <property type="evidence" value="ECO:0007669"/>
    <property type="project" value="UniProtKB-KW"/>
</dbReference>
<evidence type="ECO:0000256" key="4">
    <source>
        <dbReference type="ARBA" id="ARBA00022598"/>
    </source>
</evidence>
<dbReference type="Pfam" id="PF07478">
    <property type="entry name" value="Dala_Dala_lig_C"/>
    <property type="match status" value="1"/>
</dbReference>
<dbReference type="Gene3D" id="3.40.50.20">
    <property type="match status" value="1"/>
</dbReference>
<gene>
    <name evidence="11" type="ORF">EZS27_007310</name>
</gene>
<dbReference type="GO" id="GO:0005737">
    <property type="term" value="C:cytoplasm"/>
    <property type="evidence" value="ECO:0007669"/>
    <property type="project" value="UniProtKB-SubCell"/>
</dbReference>
<dbReference type="PANTHER" id="PTHR23132:SF23">
    <property type="entry name" value="D-ALANINE--D-ALANINE LIGASE B"/>
    <property type="match status" value="1"/>
</dbReference>
<dbReference type="SUPFAM" id="SSF52440">
    <property type="entry name" value="PreATP-grasp domain"/>
    <property type="match status" value="1"/>
</dbReference>
<evidence type="ECO:0000313" key="11">
    <source>
        <dbReference type="EMBL" id="KAA6345118.1"/>
    </source>
</evidence>
<dbReference type="InterPro" id="IPR011095">
    <property type="entry name" value="Dala_Dala_lig_C"/>
</dbReference>
<evidence type="ECO:0000256" key="9">
    <source>
        <dbReference type="ARBA" id="ARBA00023316"/>
    </source>
</evidence>
<dbReference type="InterPro" id="IPR005905">
    <property type="entry name" value="D_ala_D_ala"/>
</dbReference>
<comment type="caution">
    <text evidence="11">The sequence shown here is derived from an EMBL/GenBank/DDBJ whole genome shotgun (WGS) entry which is preliminary data.</text>
</comment>
<dbReference type="GO" id="GO:0009252">
    <property type="term" value="P:peptidoglycan biosynthetic process"/>
    <property type="evidence" value="ECO:0007669"/>
    <property type="project" value="UniProtKB-KW"/>
</dbReference>
<keyword evidence="5" id="KW-0547">Nucleotide-binding</keyword>
<dbReference type="NCBIfam" id="NF002378">
    <property type="entry name" value="PRK01372.1"/>
    <property type="match status" value="1"/>
</dbReference>
<dbReference type="GO" id="GO:0005524">
    <property type="term" value="F:ATP binding"/>
    <property type="evidence" value="ECO:0007669"/>
    <property type="project" value="UniProtKB-KW"/>
</dbReference>
<sequence>MKRTIAIVAGGDSSELPVSLRSAQGIYSFMDKEKYNLYIVEMQKLRWEVCLPDGTKTPIDRNDFSFINDTKKVKFDFAYITIHGTPGENGLLQGYFDMLRIPYSGCDVLPSALTFNKFACNQYLKGYGIRIAESLMIRKDFDISEKEIVEKIGLPCFIKPNLGGSSFGVSKIKTKEQLQPAIEKAFKEAPEVIIESFMDGMEVTCGCYKTKGKDVVFPITEVVTKNEFFDYDAKYNGDSEEITPARISEELTQRIKQLTSAIYNILGCSGIIRVDYIITAGEKINLLEVNTTPGMTATSFIPQQVRAAGLDIKDVITKIIEDKF</sequence>
<dbReference type="GO" id="GO:0071555">
    <property type="term" value="P:cell wall organization"/>
    <property type="evidence" value="ECO:0007669"/>
    <property type="project" value="UniProtKB-KW"/>
</dbReference>
<proteinExistence type="inferred from homology"/>
<dbReference type="GO" id="GO:0046872">
    <property type="term" value="F:metal ion binding"/>
    <property type="evidence" value="ECO:0007669"/>
    <property type="project" value="InterPro"/>
</dbReference>
<dbReference type="NCBIfam" id="NF002527">
    <property type="entry name" value="PRK01966.1-3"/>
    <property type="match status" value="1"/>
</dbReference>
<dbReference type="PROSITE" id="PS00844">
    <property type="entry name" value="DALA_DALA_LIGASE_2"/>
    <property type="match status" value="1"/>
</dbReference>
<keyword evidence="3" id="KW-0963">Cytoplasm</keyword>
<feature type="domain" description="ATP-grasp" evidence="10">
    <location>
        <begin position="121"/>
        <end position="321"/>
    </location>
</feature>
<evidence type="ECO:0000256" key="1">
    <source>
        <dbReference type="ARBA" id="ARBA00004496"/>
    </source>
</evidence>
<accession>A0A5J4SGT5</accession>
<keyword evidence="6" id="KW-0067">ATP-binding</keyword>
<dbReference type="InterPro" id="IPR011761">
    <property type="entry name" value="ATP-grasp"/>
</dbReference>
<dbReference type="Gene3D" id="3.30.1490.20">
    <property type="entry name" value="ATP-grasp fold, A domain"/>
    <property type="match status" value="1"/>
</dbReference>
<dbReference type="GO" id="GO:0008716">
    <property type="term" value="F:D-alanine-D-alanine ligase activity"/>
    <property type="evidence" value="ECO:0007669"/>
    <property type="project" value="UniProtKB-EC"/>
</dbReference>
<evidence type="ECO:0000256" key="8">
    <source>
        <dbReference type="ARBA" id="ARBA00022984"/>
    </source>
</evidence>
<evidence type="ECO:0000256" key="3">
    <source>
        <dbReference type="ARBA" id="ARBA00022490"/>
    </source>
</evidence>
<name>A0A5J4SGT5_9ZZZZ</name>